<dbReference type="GO" id="GO:0008168">
    <property type="term" value="F:methyltransferase activity"/>
    <property type="evidence" value="ECO:0007669"/>
    <property type="project" value="TreeGrafter"/>
</dbReference>
<dbReference type="Pfam" id="PF01209">
    <property type="entry name" value="Ubie_methyltran"/>
    <property type="match status" value="1"/>
</dbReference>
<dbReference type="Proteomes" id="UP000231028">
    <property type="component" value="Unassembled WGS sequence"/>
</dbReference>
<dbReference type="SUPFAM" id="SSF53335">
    <property type="entry name" value="S-adenosyl-L-methionine-dependent methyltransferases"/>
    <property type="match status" value="1"/>
</dbReference>
<dbReference type="InterPro" id="IPR029063">
    <property type="entry name" value="SAM-dependent_MTases_sf"/>
</dbReference>
<dbReference type="AlphaFoldDB" id="A0A2M7P3S0"/>
<proteinExistence type="predicted"/>
<dbReference type="CDD" id="cd02440">
    <property type="entry name" value="AdoMet_MTases"/>
    <property type="match status" value="1"/>
</dbReference>
<reference evidence="2" key="1">
    <citation type="submission" date="2017-09" db="EMBL/GenBank/DDBJ databases">
        <title>Depth-based differentiation of microbial function through sediment-hosted aquifers and enrichment of novel symbionts in the deep terrestrial subsurface.</title>
        <authorList>
            <person name="Probst A.J."/>
            <person name="Ladd B."/>
            <person name="Jarett J.K."/>
            <person name="Geller-Mcgrath D.E."/>
            <person name="Sieber C.M.K."/>
            <person name="Emerson J.B."/>
            <person name="Anantharaman K."/>
            <person name="Thomas B.C."/>
            <person name="Malmstrom R."/>
            <person name="Stieglmeier M."/>
            <person name="Klingl A."/>
            <person name="Woyke T."/>
            <person name="Ryan C.M."/>
            <person name="Banfield J.F."/>
        </authorList>
    </citation>
    <scope>NUCLEOTIDE SEQUENCE [LARGE SCALE GENOMIC DNA]</scope>
</reference>
<protein>
    <recommendedName>
        <fullName evidence="3">Methyltransferase domain-containing protein</fullName>
    </recommendedName>
</protein>
<evidence type="ECO:0000313" key="1">
    <source>
        <dbReference type="EMBL" id="PIY20270.1"/>
    </source>
</evidence>
<gene>
    <name evidence="1" type="ORF">COZ13_01285</name>
</gene>
<comment type="caution">
    <text evidence="1">The sequence shown here is derived from an EMBL/GenBank/DDBJ whole genome shotgun (WGS) entry which is preliminary data.</text>
</comment>
<organism evidence="1 2">
    <name type="scientific">Candidatus Desantisbacteria bacterium CG_4_10_14_3_um_filter_40_18</name>
    <dbReference type="NCBI Taxonomy" id="1974544"/>
    <lineage>
        <taxon>Bacteria</taxon>
        <taxon>Candidatus Desantisiibacteriota</taxon>
    </lineage>
</organism>
<accession>A0A2M7P3S0</accession>
<dbReference type="PANTHER" id="PTHR42912">
    <property type="entry name" value="METHYLTRANSFERASE"/>
    <property type="match status" value="1"/>
</dbReference>
<sequence>MIRRPKNRWSTSDSAEKVDSFLKEAYSKQATTYDQHRSEIASIGFYQELTDRFIEEIIPINAETKVLDIASGTGRGVLSMSKKEGKIFGADISLSMCQEAKKKAETGKVNNVYFTTGAARLLPFKENSFDVITTMMFFHLVPKHLWEDIIKDMQRVLKPGGVLILEFSSPFHGIFIEFFRSLFVKKKHSLWPHEAKKLFQGMKIIRKCGSYIPGTYRVFCINQKLGMLMLKLARCFPFNHTADELFYVVRKDK</sequence>
<dbReference type="EMBL" id="PFKI01000041">
    <property type="protein sequence ID" value="PIY20270.1"/>
    <property type="molecule type" value="Genomic_DNA"/>
</dbReference>
<name>A0A2M7P3S0_9BACT</name>
<dbReference type="Gene3D" id="3.40.50.150">
    <property type="entry name" value="Vaccinia Virus protein VP39"/>
    <property type="match status" value="1"/>
</dbReference>
<evidence type="ECO:0008006" key="3">
    <source>
        <dbReference type="Google" id="ProtNLM"/>
    </source>
</evidence>
<dbReference type="PANTHER" id="PTHR42912:SF80">
    <property type="entry name" value="METHYLTRANSFERASE DOMAIN-CONTAINING PROTEIN"/>
    <property type="match status" value="1"/>
</dbReference>
<evidence type="ECO:0000313" key="2">
    <source>
        <dbReference type="Proteomes" id="UP000231028"/>
    </source>
</evidence>
<dbReference type="InterPro" id="IPR050508">
    <property type="entry name" value="Methyltransf_Superfamily"/>
</dbReference>